<evidence type="ECO:0000313" key="1">
    <source>
        <dbReference type="EMBL" id="OWK44239.1"/>
    </source>
</evidence>
<evidence type="ECO:0000313" key="2">
    <source>
        <dbReference type="Proteomes" id="UP000214646"/>
    </source>
</evidence>
<dbReference type="AlphaFoldDB" id="A0A225E425"/>
<gene>
    <name evidence="1" type="ORF">FRUB_02171</name>
</gene>
<dbReference type="Proteomes" id="UP000214646">
    <property type="component" value="Unassembled WGS sequence"/>
</dbReference>
<comment type="caution">
    <text evidence="1">The sequence shown here is derived from an EMBL/GenBank/DDBJ whole genome shotgun (WGS) entry which is preliminary data.</text>
</comment>
<sequence length="57" mass="6586">MRVKYRECVVPVVGRNNGVRCPVAPLDVRREPVRHKRVVVGERSEYLVQRLTGVELD</sequence>
<protein>
    <submittedName>
        <fullName evidence="1">Uncharacterized protein</fullName>
    </submittedName>
</protein>
<name>A0A225E425_9BACT</name>
<organism evidence="1 2">
    <name type="scientific">Fimbriiglobus ruber</name>
    <dbReference type="NCBI Taxonomy" id="1908690"/>
    <lineage>
        <taxon>Bacteria</taxon>
        <taxon>Pseudomonadati</taxon>
        <taxon>Planctomycetota</taxon>
        <taxon>Planctomycetia</taxon>
        <taxon>Gemmatales</taxon>
        <taxon>Gemmataceae</taxon>
        <taxon>Fimbriiglobus</taxon>
    </lineage>
</organism>
<keyword evidence="2" id="KW-1185">Reference proteome</keyword>
<dbReference type="EMBL" id="NIDE01000003">
    <property type="protein sequence ID" value="OWK44239.1"/>
    <property type="molecule type" value="Genomic_DNA"/>
</dbReference>
<accession>A0A225E425</accession>
<reference evidence="2" key="1">
    <citation type="submission" date="2017-06" db="EMBL/GenBank/DDBJ databases">
        <title>Genome analysis of Fimbriiglobus ruber SP5, the first member of the order Planctomycetales with confirmed chitinolytic capability.</title>
        <authorList>
            <person name="Ravin N.V."/>
            <person name="Rakitin A.L."/>
            <person name="Ivanova A.A."/>
            <person name="Beletsky A.V."/>
            <person name="Kulichevskaya I.S."/>
            <person name="Mardanov A.V."/>
            <person name="Dedysh S.N."/>
        </authorList>
    </citation>
    <scope>NUCLEOTIDE SEQUENCE [LARGE SCALE GENOMIC DNA]</scope>
    <source>
        <strain evidence="2">SP5</strain>
    </source>
</reference>
<proteinExistence type="predicted"/>